<gene>
    <name evidence="1" type="ORF">QAD02_017787</name>
</gene>
<dbReference type="EMBL" id="CM056741">
    <property type="protein sequence ID" value="KAJ8681995.1"/>
    <property type="molecule type" value="Genomic_DNA"/>
</dbReference>
<organism evidence="1 2">
    <name type="scientific">Eretmocerus hayati</name>
    <dbReference type="NCBI Taxonomy" id="131215"/>
    <lineage>
        <taxon>Eukaryota</taxon>
        <taxon>Metazoa</taxon>
        <taxon>Ecdysozoa</taxon>
        <taxon>Arthropoda</taxon>
        <taxon>Hexapoda</taxon>
        <taxon>Insecta</taxon>
        <taxon>Pterygota</taxon>
        <taxon>Neoptera</taxon>
        <taxon>Endopterygota</taxon>
        <taxon>Hymenoptera</taxon>
        <taxon>Apocrita</taxon>
        <taxon>Proctotrupomorpha</taxon>
        <taxon>Chalcidoidea</taxon>
        <taxon>Aphelinidae</taxon>
        <taxon>Aphelininae</taxon>
        <taxon>Eretmocerus</taxon>
    </lineage>
</organism>
<keyword evidence="2" id="KW-1185">Reference proteome</keyword>
<sequence length="1273" mass="144420">MVQEVEPIVIVSEPILIIPEKAFKNEADFGKFLVEQGISKKSVDILIDQSKYAEKRASADSSDSLSKNLPLMTNSVSRAQNLKRKAPTASCNESDPAEPHYWNEIKHLRKSVEDGATKMMTGLKVSSKFTSANLTRVAESTETLLSEISEVSKITLTNFLKSIDVDFTPEINTFKFPKALRLNIYFDEVVVNNKLGNKVSPHKLEMFYFTIQNLPKFFNSLLGGIHVFGIAYAADITKYGFHKVLQPFLNDLEKFESDEGVSIKIGSEDYVLRAGLASFSGDGLAAHQVFELLAPGALHFCRMCMISRDDFHKDINSSAVLRTKEQHAEQLKILNQQKTQKDYLEKRTEFGINGDSALHKSRSWHFTNNWVFDPMHDIFEGNGPLALKLVFLHFISHPKYQLTVEKLNNRIDQFDYGSSDIKDKPSGNFNRKQLSNLSDHKIRQTSAQTWCLMRIFPFLVSDLVDSDDEHLQLIILLNKITEIVLCPVTCLSILPYSRILIQDFNSLFEKLFPEVNPINKLHHWLHYWDCIRFSGPMRPFCCFRFEAKHREFTKYGCIGQNFKNLSKSMIDLAQTKQAAVWGGKEVALGAFDYSHAKEVCVVQTLSKEKLMHDISLRENDKVEIVSKISIHGAEFLRNSFVALENWIDAEKHNGTMIFGRILEIVIYKKDQVYLYCEEWPVQYLEESLNAYAVIKGDQEIDGHAFSKMTEEKYEKIGVTAGSIIKLIELRDRISGFSVVGSNNLPERSVQDPSPLNDVTHATQNTSNCSENSSHSSLDLDSTGDEVPHGDVTPSSNDENSHQYSQVYPVREWASKTLVGKKLVNFVGILESGVFSRSDRSNALLGIVRNFIKIHPNGYYPDASDKIQLAVDIINQFPKLRDSTTTLGCEYLYDPISCSGLIQEKFKALKVGLPKEEKKRVRASKPARKKGSQTPSEPSTVQCEVPLEASNSQPEAPLGACTSGSDTVEERRTSPTKEEYEAYIKELQAITPTDQTKQDIFELMDITREQRQIEIKMPTKEPVPNQEPAPDQEPTPDQQPVSHQEKILDRFPRFLDFDGEVLFREYAACYKCADFKEQVKIHTPKILKYCQKVYPEKLARISSFSQEGNNEIIIPPSHDKLTIYSFIDYLSAIVALSEIIPLSKIKRSSKTPKLEKPCPNPNLLQIDHESDDSLVVNLLHQNTEGIGKQPFMKCNLRDGKPLNFRILMDGKTILIGEGTLSTFELLVKIHYIFHIEFCEQLEDFFNFVTSFFMEVGKPTTTNASLNISLNNVEI</sequence>
<comment type="caution">
    <text evidence="1">The sequence shown here is derived from an EMBL/GenBank/DDBJ whole genome shotgun (WGS) entry which is preliminary data.</text>
</comment>
<accession>A0ACC2PEY4</accession>
<evidence type="ECO:0000313" key="1">
    <source>
        <dbReference type="EMBL" id="KAJ8681995.1"/>
    </source>
</evidence>
<proteinExistence type="predicted"/>
<evidence type="ECO:0000313" key="2">
    <source>
        <dbReference type="Proteomes" id="UP001239111"/>
    </source>
</evidence>
<protein>
    <submittedName>
        <fullName evidence="1">Uncharacterized protein</fullName>
    </submittedName>
</protein>
<dbReference type="Proteomes" id="UP001239111">
    <property type="component" value="Chromosome 1"/>
</dbReference>
<name>A0ACC2PEY4_9HYME</name>
<reference evidence="1" key="1">
    <citation type="submission" date="2023-04" db="EMBL/GenBank/DDBJ databases">
        <title>A chromosome-level genome assembly of the parasitoid wasp Eretmocerus hayati.</title>
        <authorList>
            <person name="Zhong Y."/>
            <person name="Liu S."/>
            <person name="Liu Y."/>
        </authorList>
    </citation>
    <scope>NUCLEOTIDE SEQUENCE</scope>
    <source>
        <strain evidence="1">ZJU_SS_LIU_2023</strain>
    </source>
</reference>